<feature type="domain" description="BTB" evidence="4">
    <location>
        <begin position="299"/>
        <end position="401"/>
    </location>
</feature>
<proteinExistence type="predicted"/>
<keyword evidence="6" id="KW-1185">Reference proteome</keyword>
<protein>
    <recommendedName>
        <fullName evidence="4">BTB domain-containing protein</fullName>
    </recommendedName>
</protein>
<dbReference type="Gene3D" id="3.30.710.10">
    <property type="entry name" value="Potassium Channel Kv1.1, Chain A"/>
    <property type="match status" value="1"/>
</dbReference>
<dbReference type="SMART" id="SM00248">
    <property type="entry name" value="ANK"/>
    <property type="match status" value="2"/>
</dbReference>
<dbReference type="PROSITE" id="PS50097">
    <property type="entry name" value="BTB"/>
    <property type="match status" value="1"/>
</dbReference>
<dbReference type="InterPro" id="IPR036770">
    <property type="entry name" value="Ankyrin_rpt-contain_sf"/>
</dbReference>
<dbReference type="GO" id="GO:0000151">
    <property type="term" value="C:ubiquitin ligase complex"/>
    <property type="evidence" value="ECO:0007669"/>
    <property type="project" value="TreeGrafter"/>
</dbReference>
<keyword evidence="2 3" id="KW-0040">ANK repeat</keyword>
<organism evidence="5 6">
    <name type="scientific">[Candida] arabinofermentans NRRL YB-2248</name>
    <dbReference type="NCBI Taxonomy" id="983967"/>
    <lineage>
        <taxon>Eukaryota</taxon>
        <taxon>Fungi</taxon>
        <taxon>Dikarya</taxon>
        <taxon>Ascomycota</taxon>
        <taxon>Saccharomycotina</taxon>
        <taxon>Pichiomycetes</taxon>
        <taxon>Pichiales</taxon>
        <taxon>Pichiaceae</taxon>
        <taxon>Ogataea</taxon>
        <taxon>Ogataea/Candida clade</taxon>
    </lineage>
</organism>
<dbReference type="AlphaFoldDB" id="A0A1E4T541"/>
<keyword evidence="1" id="KW-0677">Repeat</keyword>
<reference evidence="6" key="1">
    <citation type="submission" date="2016-04" db="EMBL/GenBank/DDBJ databases">
        <title>Comparative genomics of biotechnologically important yeasts.</title>
        <authorList>
            <consortium name="DOE Joint Genome Institute"/>
            <person name="Riley R."/>
            <person name="Haridas S."/>
            <person name="Wolfe K.H."/>
            <person name="Lopes M.R."/>
            <person name="Hittinger C.T."/>
            <person name="Goker M."/>
            <person name="Salamov A."/>
            <person name="Wisecaver J."/>
            <person name="Long T.M."/>
            <person name="Aerts A.L."/>
            <person name="Barry K."/>
            <person name="Choi C."/>
            <person name="Clum A."/>
            <person name="Coughlan A.Y."/>
            <person name="Deshpande S."/>
            <person name="Douglass A.P."/>
            <person name="Hanson S.J."/>
            <person name="Klenk H.-P."/>
            <person name="Labutti K."/>
            <person name="Lapidus A."/>
            <person name="Lindquist E."/>
            <person name="Lipzen A."/>
            <person name="Meier-Kolthoff J.P."/>
            <person name="Ohm R.A."/>
            <person name="Otillar R.P."/>
            <person name="Pangilinan J."/>
            <person name="Peng Y."/>
            <person name="Rokas A."/>
            <person name="Rosa C.A."/>
            <person name="Scheuner C."/>
            <person name="Sibirny A.A."/>
            <person name="Slot J.C."/>
            <person name="Stielow J.B."/>
            <person name="Sun H."/>
            <person name="Kurtzman C.P."/>
            <person name="Blackwell M."/>
            <person name="Grigoriev I.V."/>
            <person name="Jeffries T.W."/>
        </authorList>
    </citation>
    <scope>NUCLEOTIDE SEQUENCE [LARGE SCALE GENOMIC DNA]</scope>
    <source>
        <strain evidence="6">NRRL YB-2248</strain>
    </source>
</reference>
<dbReference type="EMBL" id="KV453849">
    <property type="protein sequence ID" value="ODV86841.1"/>
    <property type="molecule type" value="Genomic_DNA"/>
</dbReference>
<dbReference type="GO" id="GO:0005737">
    <property type="term" value="C:cytoplasm"/>
    <property type="evidence" value="ECO:0007669"/>
    <property type="project" value="TreeGrafter"/>
</dbReference>
<dbReference type="Proteomes" id="UP000094801">
    <property type="component" value="Unassembled WGS sequence"/>
</dbReference>
<dbReference type="InterPro" id="IPR002110">
    <property type="entry name" value="Ankyrin_rpt"/>
</dbReference>
<name>A0A1E4T541_9ASCO</name>
<dbReference type="PANTHER" id="PTHR46231">
    <property type="entry name" value="ANKYRIN REPEAT AND BTB/POZ DOMAIN-CONTAINING PROTEIN 1"/>
    <property type="match status" value="1"/>
</dbReference>
<dbReference type="Gene3D" id="1.25.40.20">
    <property type="entry name" value="Ankyrin repeat-containing domain"/>
    <property type="match status" value="1"/>
</dbReference>
<dbReference type="InterPro" id="IPR011333">
    <property type="entry name" value="SKP1/BTB/POZ_sf"/>
</dbReference>
<dbReference type="PANTHER" id="PTHR46231:SF1">
    <property type="entry name" value="ANKYRIN REPEAT AND BTB_POZ DOMAIN-CONTAINING PROTEIN 1"/>
    <property type="match status" value="1"/>
</dbReference>
<sequence>MVDQKPTLDQGFLDLCLACRTGDLELAEKYIDDGVDLNQTDEWDYTPLVLASICGHEDVLRLLLERGSTVNRDTFEGSRALYGALTDSIVKILKKHDIGQTVDASQPFAQHFATLLSKPTFISADLFVRLDDETNEGFKAHRFVFDAFFSSGPLKDFALCQDLVKSKLPKFKTQSWNFLFRYSYLSPTFDLSGIDVDDLMQLAQELGVPQMKIDVIEVLKQKSKANASKIKFEIQRNMNETARINLKSFLHSKIFAKELIILLDEENDSDDLEAAESYEIISSLISPSQKLDLIEDSHADIILATRLENSVLFYPAHRAVLSRAEYYETLFKSSFSECNVFHELEQEDLQIIDVKKLHTDPFTIPVIQIPELYECNSDLDRIHVTKILFDVLYHDDADIPEHLRCNTLMLSDSLLFDRLKKISSISLTKIEQFSPEFSESPVLIYDVLRVGWYARVHRIETFVARIFARNVSFYVKDPHFKDIVIESSERIKERQEVDSIELIDDIRYFVAKKYVIDVDELRDYGDLIKDMATDEFLERLASYNKDIELINKLLVDLGLDA</sequence>
<dbReference type="InterPro" id="IPR000210">
    <property type="entry name" value="BTB/POZ_dom"/>
</dbReference>
<dbReference type="PROSITE" id="PS50297">
    <property type="entry name" value="ANK_REP_REGION"/>
    <property type="match status" value="1"/>
</dbReference>
<dbReference type="STRING" id="983967.A0A1E4T541"/>
<evidence type="ECO:0000313" key="6">
    <source>
        <dbReference type="Proteomes" id="UP000094801"/>
    </source>
</evidence>
<evidence type="ECO:0000259" key="4">
    <source>
        <dbReference type="PROSITE" id="PS50097"/>
    </source>
</evidence>
<evidence type="ECO:0000256" key="1">
    <source>
        <dbReference type="ARBA" id="ARBA00022737"/>
    </source>
</evidence>
<dbReference type="InterPro" id="IPR044515">
    <property type="entry name" value="ABTB1"/>
</dbReference>
<feature type="repeat" description="ANK" evidence="3">
    <location>
        <begin position="43"/>
        <end position="75"/>
    </location>
</feature>
<dbReference type="SUPFAM" id="SSF48403">
    <property type="entry name" value="Ankyrin repeat"/>
    <property type="match status" value="1"/>
</dbReference>
<dbReference type="OrthoDB" id="684045at2759"/>
<accession>A0A1E4T541</accession>
<evidence type="ECO:0000256" key="2">
    <source>
        <dbReference type="ARBA" id="ARBA00023043"/>
    </source>
</evidence>
<dbReference type="PROSITE" id="PS50088">
    <property type="entry name" value="ANK_REPEAT"/>
    <property type="match status" value="2"/>
</dbReference>
<gene>
    <name evidence="5" type="ORF">CANARDRAFT_27222</name>
</gene>
<feature type="repeat" description="ANK" evidence="3">
    <location>
        <begin position="10"/>
        <end position="42"/>
    </location>
</feature>
<evidence type="ECO:0000313" key="5">
    <source>
        <dbReference type="EMBL" id="ODV86841.1"/>
    </source>
</evidence>
<evidence type="ECO:0000256" key="3">
    <source>
        <dbReference type="PROSITE-ProRule" id="PRU00023"/>
    </source>
</evidence>
<dbReference type="Pfam" id="PF12796">
    <property type="entry name" value="Ank_2"/>
    <property type="match status" value="1"/>
</dbReference>